<organism evidence="5 6">
    <name type="scientific">Aureimonas phyllosphaerae</name>
    <dbReference type="NCBI Taxonomy" id="1166078"/>
    <lineage>
        <taxon>Bacteria</taxon>
        <taxon>Pseudomonadati</taxon>
        <taxon>Pseudomonadota</taxon>
        <taxon>Alphaproteobacteria</taxon>
        <taxon>Hyphomicrobiales</taxon>
        <taxon>Aurantimonadaceae</taxon>
        <taxon>Aureimonas</taxon>
    </lineage>
</organism>
<keyword evidence="2 5" id="KW-0238">DNA-binding</keyword>
<protein>
    <submittedName>
        <fullName evidence="5">DNA-binding FadR family transcriptional regulator</fullName>
    </submittedName>
</protein>
<feature type="domain" description="HTH gntR-type" evidence="4">
    <location>
        <begin position="6"/>
        <end position="74"/>
    </location>
</feature>
<dbReference type="PROSITE" id="PS50949">
    <property type="entry name" value="HTH_GNTR"/>
    <property type="match status" value="1"/>
</dbReference>
<dbReference type="SMART" id="SM00345">
    <property type="entry name" value="HTH_GNTR"/>
    <property type="match status" value="1"/>
</dbReference>
<dbReference type="SUPFAM" id="SSF48008">
    <property type="entry name" value="GntR ligand-binding domain-like"/>
    <property type="match status" value="1"/>
</dbReference>
<keyword evidence="6" id="KW-1185">Reference proteome</keyword>
<dbReference type="InterPro" id="IPR036388">
    <property type="entry name" value="WH-like_DNA-bd_sf"/>
</dbReference>
<gene>
    <name evidence="5" type="ORF">GGR05_003767</name>
</gene>
<evidence type="ECO:0000313" key="5">
    <source>
        <dbReference type="EMBL" id="MBB3937600.1"/>
    </source>
</evidence>
<keyword evidence="1" id="KW-0805">Transcription regulation</keyword>
<dbReference type="GO" id="GO:0003677">
    <property type="term" value="F:DNA binding"/>
    <property type="evidence" value="ECO:0007669"/>
    <property type="project" value="UniProtKB-KW"/>
</dbReference>
<dbReference type="PANTHER" id="PTHR43537">
    <property type="entry name" value="TRANSCRIPTIONAL REGULATOR, GNTR FAMILY"/>
    <property type="match status" value="1"/>
</dbReference>
<dbReference type="SMART" id="SM00895">
    <property type="entry name" value="FCD"/>
    <property type="match status" value="1"/>
</dbReference>
<dbReference type="Gene3D" id="1.10.10.10">
    <property type="entry name" value="Winged helix-like DNA-binding domain superfamily/Winged helix DNA-binding domain"/>
    <property type="match status" value="1"/>
</dbReference>
<evidence type="ECO:0000313" key="6">
    <source>
        <dbReference type="Proteomes" id="UP000531216"/>
    </source>
</evidence>
<dbReference type="Gene3D" id="1.20.120.530">
    <property type="entry name" value="GntR ligand-binding domain-like"/>
    <property type="match status" value="1"/>
</dbReference>
<evidence type="ECO:0000256" key="3">
    <source>
        <dbReference type="ARBA" id="ARBA00023163"/>
    </source>
</evidence>
<dbReference type="Pfam" id="PF07729">
    <property type="entry name" value="FCD"/>
    <property type="match status" value="1"/>
</dbReference>
<dbReference type="InterPro" id="IPR008920">
    <property type="entry name" value="TF_FadR/GntR_C"/>
</dbReference>
<dbReference type="Pfam" id="PF00392">
    <property type="entry name" value="GntR"/>
    <property type="match status" value="1"/>
</dbReference>
<comment type="caution">
    <text evidence="5">The sequence shown here is derived from an EMBL/GenBank/DDBJ whole genome shotgun (WGS) entry which is preliminary data.</text>
</comment>
<dbReference type="GO" id="GO:0003700">
    <property type="term" value="F:DNA-binding transcription factor activity"/>
    <property type="evidence" value="ECO:0007669"/>
    <property type="project" value="InterPro"/>
</dbReference>
<dbReference type="InterPro" id="IPR011711">
    <property type="entry name" value="GntR_C"/>
</dbReference>
<dbReference type="RefSeq" id="WP_244546045.1">
    <property type="nucleotide sequence ID" value="NZ_FOOA01000015.1"/>
</dbReference>
<dbReference type="PRINTS" id="PR00035">
    <property type="entry name" value="HTHGNTR"/>
</dbReference>
<dbReference type="Proteomes" id="UP000531216">
    <property type="component" value="Unassembled WGS sequence"/>
</dbReference>
<reference evidence="5 6" key="1">
    <citation type="submission" date="2020-08" db="EMBL/GenBank/DDBJ databases">
        <title>Genomic Encyclopedia of Type Strains, Phase IV (KMG-IV): sequencing the most valuable type-strain genomes for metagenomic binning, comparative biology and taxonomic classification.</title>
        <authorList>
            <person name="Goeker M."/>
        </authorList>
    </citation>
    <scope>NUCLEOTIDE SEQUENCE [LARGE SCALE GENOMIC DNA]</scope>
    <source>
        <strain evidence="5 6">DSM 25024</strain>
    </source>
</reference>
<dbReference type="AlphaFoldDB" id="A0A7W6BZH1"/>
<dbReference type="InterPro" id="IPR000524">
    <property type="entry name" value="Tscrpt_reg_HTH_GntR"/>
</dbReference>
<evidence type="ECO:0000259" key="4">
    <source>
        <dbReference type="PROSITE" id="PS50949"/>
    </source>
</evidence>
<keyword evidence="3" id="KW-0804">Transcription</keyword>
<accession>A0A7W6BZH1</accession>
<proteinExistence type="predicted"/>
<evidence type="ECO:0000256" key="2">
    <source>
        <dbReference type="ARBA" id="ARBA00023125"/>
    </source>
</evidence>
<dbReference type="EMBL" id="JACIDO010000010">
    <property type="protein sequence ID" value="MBB3937600.1"/>
    <property type="molecule type" value="Genomic_DNA"/>
</dbReference>
<dbReference type="PANTHER" id="PTHR43537:SF5">
    <property type="entry name" value="UXU OPERON TRANSCRIPTIONAL REGULATOR"/>
    <property type="match status" value="1"/>
</dbReference>
<dbReference type="CDD" id="cd07377">
    <property type="entry name" value="WHTH_GntR"/>
    <property type="match status" value="1"/>
</dbReference>
<name>A0A7W6BZH1_9HYPH</name>
<sequence>MSLTGPDNSALALGRIRDLLGQLAGREETRLPTERALSEQLGVSRSAVRRALEVLEAEGVVWRRQGSGTFAGPRPDPSPAQTDPLVASIDFLEIMEVRLRIEPPLAQLAAMRATPSDVERMRELVERIAGTEDADARELWDGALHRQIAISARNRLFLALFDTVDRIRQDDSWRIVRERARTLAGSRAATLGQHWAIVHAIAARDPMRAGEAMREHLLLIQEILIRQTSIEPVPPHVPPAAQELEPV</sequence>
<evidence type="ECO:0000256" key="1">
    <source>
        <dbReference type="ARBA" id="ARBA00023015"/>
    </source>
</evidence>
<dbReference type="InterPro" id="IPR036390">
    <property type="entry name" value="WH_DNA-bd_sf"/>
</dbReference>
<dbReference type="SUPFAM" id="SSF46785">
    <property type="entry name" value="Winged helix' DNA-binding domain"/>
    <property type="match status" value="1"/>
</dbReference>